<dbReference type="InterPro" id="IPR020839">
    <property type="entry name" value="SCD"/>
</dbReference>
<feature type="compositionally biased region" description="Acidic residues" evidence="1">
    <location>
        <begin position="109"/>
        <end position="120"/>
    </location>
</feature>
<feature type="compositionally biased region" description="Acidic residues" evidence="1">
    <location>
        <begin position="1449"/>
        <end position="1458"/>
    </location>
</feature>
<feature type="compositionally biased region" description="Basic and acidic residues" evidence="1">
    <location>
        <begin position="95"/>
        <end position="107"/>
    </location>
</feature>
<proteinExistence type="predicted"/>
<evidence type="ECO:0000256" key="1">
    <source>
        <dbReference type="SAM" id="MobiDB-lite"/>
    </source>
</evidence>
<protein>
    <recommendedName>
        <fullName evidence="2">SCD domain-containing protein</fullName>
    </recommendedName>
</protein>
<dbReference type="GO" id="GO:0008278">
    <property type="term" value="C:cohesin complex"/>
    <property type="evidence" value="ECO:0007669"/>
    <property type="project" value="TreeGrafter"/>
</dbReference>
<gene>
    <name evidence="3" type="ORF">Agabi119p4_8826</name>
</gene>
<dbReference type="PANTHER" id="PTHR11199">
    <property type="entry name" value="STROMAL ANTIGEN"/>
    <property type="match status" value="1"/>
</dbReference>
<evidence type="ECO:0000259" key="2">
    <source>
        <dbReference type="PROSITE" id="PS51425"/>
    </source>
</evidence>
<dbReference type="Pfam" id="PF24571">
    <property type="entry name" value="HEAT_SCC3-SA"/>
    <property type="match status" value="1"/>
</dbReference>
<reference evidence="3 4" key="1">
    <citation type="journal article" name="Sci. Rep.">
        <title>Telomere-to-telomere assembled and centromere annotated genomes of the two main subspecies of the button mushroom Agaricus bisporus reveal especially polymorphic chromosome ends.</title>
        <authorList>
            <person name="Sonnenberg A.S.M."/>
            <person name="Sedaghat-Telgerd N."/>
            <person name="Lavrijssen B."/>
            <person name="Ohm R.A."/>
            <person name="Hendrickx P.M."/>
            <person name="Scholtmeijer K."/>
            <person name="Baars J.J.P."/>
            <person name="van Peer A."/>
        </authorList>
    </citation>
    <scope>NUCLEOTIDE SEQUENCE [LARGE SCALE GENOMIC DNA]</scope>
    <source>
        <strain evidence="3 4">H119_p4</strain>
    </source>
</reference>
<feature type="region of interest" description="Disordered" evidence="1">
    <location>
        <begin position="1"/>
        <end position="166"/>
    </location>
</feature>
<dbReference type="InterPro" id="IPR016024">
    <property type="entry name" value="ARM-type_fold"/>
</dbReference>
<feature type="region of interest" description="Disordered" evidence="1">
    <location>
        <begin position="593"/>
        <end position="630"/>
    </location>
</feature>
<feature type="compositionally biased region" description="Basic residues" evidence="1">
    <location>
        <begin position="1350"/>
        <end position="1361"/>
    </location>
</feature>
<organism evidence="3 4">
    <name type="scientific">Agaricus bisporus var. burnettii</name>
    <dbReference type="NCBI Taxonomy" id="192524"/>
    <lineage>
        <taxon>Eukaryota</taxon>
        <taxon>Fungi</taxon>
        <taxon>Dikarya</taxon>
        <taxon>Basidiomycota</taxon>
        <taxon>Agaricomycotina</taxon>
        <taxon>Agaricomycetes</taxon>
        <taxon>Agaricomycetidae</taxon>
        <taxon>Agaricales</taxon>
        <taxon>Agaricineae</taxon>
        <taxon>Agaricaceae</taxon>
        <taxon>Agaricus</taxon>
    </lineage>
</organism>
<dbReference type="EMBL" id="JABXXO010000012">
    <property type="protein sequence ID" value="KAF7762233.1"/>
    <property type="molecule type" value="Genomic_DNA"/>
</dbReference>
<feature type="compositionally biased region" description="Low complexity" evidence="1">
    <location>
        <begin position="142"/>
        <end position="151"/>
    </location>
</feature>
<dbReference type="Pfam" id="PF08514">
    <property type="entry name" value="STAG"/>
    <property type="match status" value="1"/>
</dbReference>
<feature type="compositionally biased region" description="Polar residues" evidence="1">
    <location>
        <begin position="1"/>
        <end position="12"/>
    </location>
</feature>
<dbReference type="Pfam" id="PF21581">
    <property type="entry name" value="SCD"/>
    <property type="match status" value="1"/>
</dbReference>
<feature type="compositionally biased region" description="Basic residues" evidence="1">
    <location>
        <begin position="132"/>
        <end position="141"/>
    </location>
</feature>
<dbReference type="InterPro" id="IPR013721">
    <property type="entry name" value="STAG"/>
</dbReference>
<dbReference type="Proteomes" id="UP000629468">
    <property type="component" value="Unassembled WGS sequence"/>
</dbReference>
<feature type="region of interest" description="Disordered" evidence="1">
    <location>
        <begin position="1298"/>
        <end position="1495"/>
    </location>
</feature>
<evidence type="ECO:0000313" key="4">
    <source>
        <dbReference type="Proteomes" id="UP000629468"/>
    </source>
</evidence>
<dbReference type="InterPro" id="IPR056396">
    <property type="entry name" value="HEAT_SCC3-SA"/>
</dbReference>
<dbReference type="InterPro" id="IPR039662">
    <property type="entry name" value="Cohesin_Scc3/SA"/>
</dbReference>
<sequence>MDDTPNSSSGPRRSQRDRRIVKPFASVSSKRKRKPTETGGEDGQPATIAESAGEEQELESEDEPRDDERTPKQKRKRSKTSGIKVKGAPPTKRPKTAETDVEEHTSGGEEADASANEDDETARKKSNGLSKIKTKRQRKFKATAPTKPAKPGGRRGRRVKDKGKGYDAEQIARDTMIANDNTLFNALVDSTVALQDAAQDFVRSLQETPEAAQAELVNLILRCCGCNDSVDSNQAVDYDGVVDALDNFTEALKQENSPVYPLTSKLAVFKPFRTSLSEFIDRLISSAADFGVLYTSDLMLTLQTWVIAMSSSQIRSFRHTATVVALEVETSLCDVAAAVDKEAEVVSRQREGEKKRKGTGKGVAARDKELEAKAREVRERRTKLAEFLKEIVDGVFVHRYRDLDPNIRAECVRSIGRWFAKYPGHFLNNSYLRYVGWVLSDANTHVRLEAVKSLTSVYGQDEYIGTLSQFTERFTSRLLEMATSDIELSVRVAVIQVLEAIDAQSLLEETDREKLCLLIYDEEVKVRKAVGGFVKRVWEESREERAVLGRKGRGRKKAGRSQDKDRDEERIGLKAIAALLEKWANVLSELAGDAEDSENGDDVLVAGVNGQDESESLDGPSRRSSRRKEVLAVVGTDKKGRVTLAVEALWDEVEHLHNWQGILDMLLLDHTSADEARAQNGRVNGKEHTPPELTETAIQDSWRLDEGEETILLEILSASIRQTKFIAGGGKKGEEENVSNDITRELITALPRLFIKYQTDQIRIANVLLIPSLMNLDLYLEMRMLPAYKTLWDDIIKQYMSHSSVAVLSHAMATIRYLMDATSLSNANNTKILELEDELATALRDTVGGRDEIEVATLAEDEVLALGAHCSRIGVLFGVRNLTAWMEEDESGNQSSAWDIVSALVERGRLGYKEEETMVEQALHVLTLHIIWKSKDLPKPQPGQEPTADEEKYRDALKQQRDSLVEKLSEFAIGTQSNTAEGVKRAAFKYLLDLHVLFAPVPKEAADSGDGDFTLILDDETQHRCAGYLQAEIERFVELLEDDATRIEPKPATDDEQASADEEDERSKSKSKETGKAAQGKKSQKKEVDTESRSWLEREYLFIDVISTFLRAVRAGAINVQHGSVLLAHYGRLGVAFDTCVKVVVDILREEGLAGGNGEIIVTVVTKAIQEAFLLVLDGYVEDEYNAVHLAKLLSSCFVIRGGQLVVLKRLDAQFIVQIHVNLMNWVVKRLAAYQNNKNKKGLKKCLLFFRVLLPLLSSIQNRDALKIKAHTDQIFDQAKVEISPTLKAWEPQRHYEKKLHTVMNKDKATEGRRRRRDKGTASAGELTTADEESEGERLGDTDGEQSKTSRPKPRRTRHTRANPNPEEEPQELEQNISENEQEQDQIMATPKANRVRPEAVTPSPAPSGDAEVSASQATAADGAEPEPEATLSAQQQPTTPRRTSVDTELGEVVDESLETPKMSTTKKRPRGDEDNEASLLLEPREEAVEQPSTPVDEVYVRKKRIRV</sequence>
<dbReference type="PANTHER" id="PTHR11199:SF0">
    <property type="entry name" value="LD34181P-RELATED"/>
    <property type="match status" value="1"/>
</dbReference>
<feature type="compositionally biased region" description="Acidic residues" evidence="1">
    <location>
        <begin position="52"/>
        <end position="65"/>
    </location>
</feature>
<evidence type="ECO:0000313" key="3">
    <source>
        <dbReference type="EMBL" id="KAF7762233.1"/>
    </source>
</evidence>
<dbReference type="SUPFAM" id="SSF48371">
    <property type="entry name" value="ARM repeat"/>
    <property type="match status" value="1"/>
</dbReference>
<dbReference type="Gene3D" id="1.25.10.10">
    <property type="entry name" value="Leucine-rich Repeat Variant"/>
    <property type="match status" value="1"/>
</dbReference>
<dbReference type="GO" id="GO:0005634">
    <property type="term" value="C:nucleus"/>
    <property type="evidence" value="ECO:0007669"/>
    <property type="project" value="TreeGrafter"/>
</dbReference>
<feature type="compositionally biased region" description="Basic and acidic residues" evidence="1">
    <location>
        <begin position="1065"/>
        <end position="1075"/>
    </location>
</feature>
<accession>A0A8H7EXE6</accession>
<feature type="region of interest" description="Disordered" evidence="1">
    <location>
        <begin position="1046"/>
        <end position="1089"/>
    </location>
</feature>
<feature type="compositionally biased region" description="Polar residues" evidence="1">
    <location>
        <begin position="1432"/>
        <end position="1443"/>
    </location>
</feature>
<dbReference type="GO" id="GO:0003682">
    <property type="term" value="F:chromatin binding"/>
    <property type="evidence" value="ECO:0007669"/>
    <property type="project" value="TreeGrafter"/>
</dbReference>
<feature type="compositionally biased region" description="Acidic residues" evidence="1">
    <location>
        <begin position="1054"/>
        <end position="1064"/>
    </location>
</feature>
<comment type="caution">
    <text evidence="3">The sequence shown here is derived from an EMBL/GenBank/DDBJ whole genome shotgun (WGS) entry which is preliminary data.</text>
</comment>
<feature type="domain" description="SCD" evidence="2">
    <location>
        <begin position="396"/>
        <end position="481"/>
    </location>
</feature>
<dbReference type="GO" id="GO:0007062">
    <property type="term" value="P:sister chromatid cohesion"/>
    <property type="evidence" value="ECO:0007669"/>
    <property type="project" value="UniProtKB-ARBA"/>
</dbReference>
<feature type="compositionally biased region" description="Basic residues" evidence="1">
    <location>
        <begin position="152"/>
        <end position="161"/>
    </location>
</feature>
<feature type="compositionally biased region" description="Basic and acidic residues" evidence="1">
    <location>
        <begin position="1336"/>
        <end position="1348"/>
    </location>
</feature>
<dbReference type="PROSITE" id="PS51425">
    <property type="entry name" value="SCD"/>
    <property type="match status" value="1"/>
</dbReference>
<name>A0A8H7EXE6_AGABI</name>
<dbReference type="InterPro" id="IPR011989">
    <property type="entry name" value="ARM-like"/>
</dbReference>
<dbReference type="GO" id="GO:0000785">
    <property type="term" value="C:chromatin"/>
    <property type="evidence" value="ECO:0007669"/>
    <property type="project" value="TreeGrafter"/>
</dbReference>